<gene>
    <name evidence="8" type="primary">lipA</name>
    <name evidence="10" type="ORF">FM104_01685</name>
</gene>
<evidence type="ECO:0000256" key="6">
    <source>
        <dbReference type="ARBA" id="ARBA00023014"/>
    </source>
</evidence>
<dbReference type="PIRSF" id="PIRSF005963">
    <property type="entry name" value="Lipoyl_synth"/>
    <property type="match status" value="1"/>
</dbReference>
<dbReference type="GO" id="GO:0005737">
    <property type="term" value="C:cytoplasm"/>
    <property type="evidence" value="ECO:0007669"/>
    <property type="project" value="UniProtKB-SubCell"/>
</dbReference>
<dbReference type="EMBL" id="FUKO01000006">
    <property type="protein sequence ID" value="SJN18171.1"/>
    <property type="molecule type" value="Genomic_DNA"/>
</dbReference>
<dbReference type="SFLD" id="SFLDS00029">
    <property type="entry name" value="Radical_SAM"/>
    <property type="match status" value="1"/>
</dbReference>
<name>A0A1R4IEB1_9MICO</name>
<sequence length="330" mass="36999">MSAAHPDGRKLLRLEIRNAETPIERKPEWIRTKAKMGPEYQALHSLVKEEGLHTVCQEAGCPNIFECWEDREATFLIGGSQCTRRCDFCQIDTGKPADYDTDEPRRVAESVTRMDLRYATVTSVARDDLPDTGAWLNAETVRQIHAQNPNTGVELLANDHGGNPDYLGQIFDARPEVFAHNVETVPRIFRRIRPAFTYERSLNVITQGHEAGLITKSNLILGMGEEPAEVIEALQHLREAGCDIITITQYLRPSPRHLPVARWVTPAEFVEFKEEAERIGFLGVLAGPLVRSSYRAGRLWAQSMMSKGREIPPHLAHIAEGVELGFAQAV</sequence>
<dbReference type="CDD" id="cd01335">
    <property type="entry name" value="Radical_SAM"/>
    <property type="match status" value="1"/>
</dbReference>
<feature type="binding site" evidence="8">
    <location>
        <position position="67"/>
    </location>
    <ligand>
        <name>[4Fe-4S] cluster</name>
        <dbReference type="ChEBI" id="CHEBI:49883"/>
        <label>1</label>
    </ligand>
</feature>
<evidence type="ECO:0000256" key="2">
    <source>
        <dbReference type="ARBA" id="ARBA00022679"/>
    </source>
</evidence>
<keyword evidence="8" id="KW-0963">Cytoplasm</keyword>
<dbReference type="GO" id="GO:0046872">
    <property type="term" value="F:metal ion binding"/>
    <property type="evidence" value="ECO:0007669"/>
    <property type="project" value="UniProtKB-KW"/>
</dbReference>
<dbReference type="InterPro" id="IPR058240">
    <property type="entry name" value="rSAM_sf"/>
</dbReference>
<feature type="binding site" evidence="8">
    <location>
        <position position="82"/>
    </location>
    <ligand>
        <name>[4Fe-4S] cluster</name>
        <dbReference type="ChEBI" id="CHEBI:49883"/>
        <label>2</label>
        <note>4Fe-4S-S-AdoMet</note>
    </ligand>
</feature>
<keyword evidence="6 8" id="KW-0411">Iron-sulfur</keyword>
<feature type="binding site" evidence="8">
    <location>
        <position position="86"/>
    </location>
    <ligand>
        <name>[4Fe-4S] cluster</name>
        <dbReference type="ChEBI" id="CHEBI:49883"/>
        <label>2</label>
        <note>4Fe-4S-S-AdoMet</note>
    </ligand>
</feature>
<keyword evidence="3 8" id="KW-0949">S-adenosyl-L-methionine</keyword>
<protein>
    <recommendedName>
        <fullName evidence="8">Lipoyl synthase</fullName>
        <ecNumber evidence="8">2.8.1.8</ecNumber>
    </recommendedName>
    <alternativeName>
        <fullName evidence="8">Lip-syn</fullName>
        <shortName evidence="8">LS</shortName>
    </alternativeName>
    <alternativeName>
        <fullName evidence="8">Lipoate synthase</fullName>
    </alternativeName>
    <alternativeName>
        <fullName evidence="8">Lipoic acid synthase</fullName>
    </alternativeName>
    <alternativeName>
        <fullName evidence="8">Sulfur insertion protein LipA</fullName>
    </alternativeName>
</protein>
<dbReference type="SFLD" id="SFLDG01058">
    <property type="entry name" value="lipoyl_synthase_like"/>
    <property type="match status" value="1"/>
</dbReference>
<dbReference type="PANTHER" id="PTHR10949:SF0">
    <property type="entry name" value="LIPOYL SYNTHASE, MITOCHONDRIAL"/>
    <property type="match status" value="1"/>
</dbReference>
<evidence type="ECO:0000256" key="7">
    <source>
        <dbReference type="ARBA" id="ARBA00047326"/>
    </source>
</evidence>
<dbReference type="NCBIfam" id="TIGR00510">
    <property type="entry name" value="lipA"/>
    <property type="match status" value="1"/>
</dbReference>
<dbReference type="PANTHER" id="PTHR10949">
    <property type="entry name" value="LIPOYL SYNTHASE"/>
    <property type="match status" value="1"/>
</dbReference>
<comment type="subcellular location">
    <subcellularLocation>
        <location evidence="8">Cytoplasm</location>
    </subcellularLocation>
</comment>
<dbReference type="RefSeq" id="WP_087129726.1">
    <property type="nucleotide sequence ID" value="NZ_FUKO01000006.1"/>
</dbReference>
<keyword evidence="4 8" id="KW-0479">Metal-binding</keyword>
<comment type="cofactor">
    <cofactor evidence="8">
        <name>[4Fe-4S] cluster</name>
        <dbReference type="ChEBI" id="CHEBI:49883"/>
    </cofactor>
    <text evidence="8">Binds 2 [4Fe-4S] clusters per subunit. One cluster is coordinated with 3 cysteines and an exchangeable S-adenosyl-L-methionine.</text>
</comment>
<evidence type="ECO:0000256" key="5">
    <source>
        <dbReference type="ARBA" id="ARBA00023004"/>
    </source>
</evidence>
<comment type="catalytic activity">
    <reaction evidence="7 8">
        <text>[[Fe-S] cluster scaffold protein carrying a second [4Fe-4S](2+) cluster] + N(6)-octanoyl-L-lysyl-[protein] + 2 oxidized [2Fe-2S]-[ferredoxin] + 2 S-adenosyl-L-methionine + 4 H(+) = [[Fe-S] cluster scaffold protein] + N(6)-[(R)-dihydrolipoyl]-L-lysyl-[protein] + 4 Fe(3+) + 2 hydrogen sulfide + 2 5'-deoxyadenosine + 2 L-methionine + 2 reduced [2Fe-2S]-[ferredoxin]</text>
        <dbReference type="Rhea" id="RHEA:16585"/>
        <dbReference type="Rhea" id="RHEA-COMP:9928"/>
        <dbReference type="Rhea" id="RHEA-COMP:10000"/>
        <dbReference type="Rhea" id="RHEA-COMP:10001"/>
        <dbReference type="Rhea" id="RHEA-COMP:10475"/>
        <dbReference type="Rhea" id="RHEA-COMP:14568"/>
        <dbReference type="Rhea" id="RHEA-COMP:14569"/>
        <dbReference type="ChEBI" id="CHEBI:15378"/>
        <dbReference type="ChEBI" id="CHEBI:17319"/>
        <dbReference type="ChEBI" id="CHEBI:29034"/>
        <dbReference type="ChEBI" id="CHEBI:29919"/>
        <dbReference type="ChEBI" id="CHEBI:33722"/>
        <dbReference type="ChEBI" id="CHEBI:33737"/>
        <dbReference type="ChEBI" id="CHEBI:33738"/>
        <dbReference type="ChEBI" id="CHEBI:57844"/>
        <dbReference type="ChEBI" id="CHEBI:59789"/>
        <dbReference type="ChEBI" id="CHEBI:78809"/>
        <dbReference type="ChEBI" id="CHEBI:83100"/>
        <dbReference type="EC" id="2.8.1.8"/>
    </reaction>
</comment>
<dbReference type="Pfam" id="PF04055">
    <property type="entry name" value="Radical_SAM"/>
    <property type="match status" value="1"/>
</dbReference>
<keyword evidence="5 8" id="KW-0408">Iron</keyword>
<dbReference type="UniPathway" id="UPA00538">
    <property type="reaction ID" value="UER00593"/>
</dbReference>
<accession>A0A1R4IEB1</accession>
<feature type="binding site" evidence="8">
    <location>
        <position position="61"/>
    </location>
    <ligand>
        <name>[4Fe-4S] cluster</name>
        <dbReference type="ChEBI" id="CHEBI:49883"/>
        <label>1</label>
    </ligand>
</feature>
<comment type="pathway">
    <text evidence="8">Protein modification; protein lipoylation via endogenous pathway; protein N(6)-(lipoyl)lysine from octanoyl-[acyl-carrier-protein]: step 2/2.</text>
</comment>
<dbReference type="GO" id="GO:0009249">
    <property type="term" value="P:protein lipoylation"/>
    <property type="evidence" value="ECO:0007669"/>
    <property type="project" value="UniProtKB-UniRule"/>
</dbReference>
<comment type="similarity">
    <text evidence="8">Belongs to the radical SAM superfamily. Lipoyl synthase family.</text>
</comment>
<dbReference type="SFLD" id="SFLDF00271">
    <property type="entry name" value="lipoyl_synthase"/>
    <property type="match status" value="1"/>
</dbReference>
<evidence type="ECO:0000256" key="1">
    <source>
        <dbReference type="ARBA" id="ARBA00022485"/>
    </source>
</evidence>
<feature type="binding site" evidence="8">
    <location>
        <position position="56"/>
    </location>
    <ligand>
        <name>[4Fe-4S] cluster</name>
        <dbReference type="ChEBI" id="CHEBI:49883"/>
        <label>1</label>
    </ligand>
</feature>
<dbReference type="GO" id="GO:0051539">
    <property type="term" value="F:4 iron, 4 sulfur cluster binding"/>
    <property type="evidence" value="ECO:0007669"/>
    <property type="project" value="UniProtKB-UniRule"/>
</dbReference>
<dbReference type="NCBIfam" id="NF009544">
    <property type="entry name" value="PRK12928.1"/>
    <property type="match status" value="1"/>
</dbReference>
<keyword evidence="1 8" id="KW-0004">4Fe-4S</keyword>
<keyword evidence="2 8" id="KW-0808">Transferase</keyword>
<dbReference type="Proteomes" id="UP000196320">
    <property type="component" value="Unassembled WGS sequence"/>
</dbReference>
<dbReference type="GO" id="GO:0016992">
    <property type="term" value="F:lipoate synthase activity"/>
    <property type="evidence" value="ECO:0007669"/>
    <property type="project" value="UniProtKB-UniRule"/>
</dbReference>
<dbReference type="SMART" id="SM00729">
    <property type="entry name" value="Elp3"/>
    <property type="match status" value="1"/>
</dbReference>
<feature type="domain" description="Radical SAM core" evidence="9">
    <location>
        <begin position="68"/>
        <end position="282"/>
    </location>
</feature>
<proteinExistence type="inferred from homology"/>
<keyword evidence="11" id="KW-1185">Reference proteome</keyword>
<feature type="binding site" evidence="8">
    <location>
        <position position="293"/>
    </location>
    <ligand>
        <name>[4Fe-4S] cluster</name>
        <dbReference type="ChEBI" id="CHEBI:49883"/>
        <label>1</label>
    </ligand>
</feature>
<dbReference type="InterPro" id="IPR006638">
    <property type="entry name" value="Elp3/MiaA/NifB-like_rSAM"/>
</dbReference>
<evidence type="ECO:0000256" key="8">
    <source>
        <dbReference type="HAMAP-Rule" id="MF_00206"/>
    </source>
</evidence>
<dbReference type="HAMAP" id="MF_00206">
    <property type="entry name" value="Lipoyl_synth"/>
    <property type="match status" value="1"/>
</dbReference>
<dbReference type="AlphaFoldDB" id="A0A1R4IEB1"/>
<dbReference type="EC" id="2.8.1.8" evidence="8"/>
<dbReference type="Gene3D" id="3.20.20.70">
    <property type="entry name" value="Aldolase class I"/>
    <property type="match status" value="1"/>
</dbReference>
<feature type="binding site" evidence="8">
    <location>
        <position position="89"/>
    </location>
    <ligand>
        <name>[4Fe-4S] cluster</name>
        <dbReference type="ChEBI" id="CHEBI:49883"/>
        <label>2</label>
        <note>4Fe-4S-S-AdoMet</note>
    </ligand>
</feature>
<evidence type="ECO:0000313" key="10">
    <source>
        <dbReference type="EMBL" id="SJN18171.1"/>
    </source>
</evidence>
<dbReference type="SUPFAM" id="SSF102114">
    <property type="entry name" value="Radical SAM enzymes"/>
    <property type="match status" value="1"/>
</dbReference>
<evidence type="ECO:0000313" key="11">
    <source>
        <dbReference type="Proteomes" id="UP000196320"/>
    </source>
</evidence>
<comment type="function">
    <text evidence="8">Catalyzes the radical-mediated insertion of two sulfur atoms into the C-6 and C-8 positions of the octanoyl moiety bound to the lipoyl domains of lipoate-dependent enzymes, thereby converting the octanoylated domains into lipoylated derivatives.</text>
</comment>
<reference evidence="10 11" key="1">
    <citation type="submission" date="2017-02" db="EMBL/GenBank/DDBJ databases">
        <authorList>
            <person name="Peterson S.W."/>
        </authorList>
    </citation>
    <scope>NUCLEOTIDE SEQUENCE [LARGE SCALE GENOMIC DNA]</scope>
    <source>
        <strain evidence="10 11">B Mb 05.01</strain>
    </source>
</reference>
<dbReference type="PROSITE" id="PS51918">
    <property type="entry name" value="RADICAL_SAM"/>
    <property type="match status" value="1"/>
</dbReference>
<dbReference type="InterPro" id="IPR003698">
    <property type="entry name" value="Lipoyl_synth"/>
</dbReference>
<evidence type="ECO:0000256" key="4">
    <source>
        <dbReference type="ARBA" id="ARBA00022723"/>
    </source>
</evidence>
<evidence type="ECO:0000256" key="3">
    <source>
        <dbReference type="ARBA" id="ARBA00022691"/>
    </source>
</evidence>
<dbReference type="NCBIfam" id="NF004019">
    <property type="entry name" value="PRK05481.1"/>
    <property type="match status" value="1"/>
</dbReference>
<evidence type="ECO:0000259" key="9">
    <source>
        <dbReference type="PROSITE" id="PS51918"/>
    </source>
</evidence>
<dbReference type="InterPro" id="IPR007197">
    <property type="entry name" value="rSAM"/>
</dbReference>
<dbReference type="OrthoDB" id="9787898at2"/>
<organism evidence="10 11">
    <name type="scientific">Microbacterium esteraromaticum</name>
    <dbReference type="NCBI Taxonomy" id="57043"/>
    <lineage>
        <taxon>Bacteria</taxon>
        <taxon>Bacillati</taxon>
        <taxon>Actinomycetota</taxon>
        <taxon>Actinomycetes</taxon>
        <taxon>Micrococcales</taxon>
        <taxon>Microbacteriaceae</taxon>
        <taxon>Microbacterium</taxon>
    </lineage>
</organism>
<dbReference type="InterPro" id="IPR013785">
    <property type="entry name" value="Aldolase_TIM"/>
</dbReference>